<comment type="similarity">
    <text evidence="5">Belongs to the methyltransferase superfamily. Tam family.</text>
</comment>
<dbReference type="InterPro" id="IPR023149">
    <property type="entry name" value="Trans_acon_MeTrfase_C"/>
</dbReference>
<evidence type="ECO:0000259" key="6">
    <source>
        <dbReference type="Pfam" id="PF13649"/>
    </source>
</evidence>
<evidence type="ECO:0000313" key="8">
    <source>
        <dbReference type="Proteomes" id="UP001592528"/>
    </source>
</evidence>
<dbReference type="CDD" id="cd02440">
    <property type="entry name" value="AdoMet_MTases"/>
    <property type="match status" value="1"/>
</dbReference>
<dbReference type="PANTHER" id="PTHR43861">
    <property type="entry name" value="TRANS-ACONITATE 2-METHYLTRANSFERASE-RELATED"/>
    <property type="match status" value="1"/>
</dbReference>
<dbReference type="EMBL" id="JBHEZZ010000006">
    <property type="protein sequence ID" value="MFC1402470.1"/>
    <property type="molecule type" value="Genomic_DNA"/>
</dbReference>
<keyword evidence="8" id="KW-1185">Reference proteome</keyword>
<dbReference type="InterPro" id="IPR041698">
    <property type="entry name" value="Methyltransf_25"/>
</dbReference>
<comment type="subcellular location">
    <subcellularLocation>
        <location evidence="5">Cytoplasm</location>
    </subcellularLocation>
</comment>
<dbReference type="PANTHER" id="PTHR43861:SF1">
    <property type="entry name" value="TRANS-ACONITATE 2-METHYLTRANSFERASE"/>
    <property type="match status" value="1"/>
</dbReference>
<feature type="domain" description="Methyltransferase" evidence="6">
    <location>
        <begin position="40"/>
        <end position="131"/>
    </location>
</feature>
<protein>
    <recommendedName>
        <fullName evidence="5">Trans-aconitate 2-methyltransferase</fullName>
        <ecNumber evidence="5">2.1.1.144</ecNumber>
    </recommendedName>
</protein>
<dbReference type="Gene3D" id="3.40.50.150">
    <property type="entry name" value="Vaccinia Virus protein VP39"/>
    <property type="match status" value="1"/>
</dbReference>
<keyword evidence="2 5" id="KW-0489">Methyltransferase</keyword>
<evidence type="ECO:0000256" key="5">
    <source>
        <dbReference type="HAMAP-Rule" id="MF_00560"/>
    </source>
</evidence>
<name>A0ABV6ULY7_9ACTN</name>
<dbReference type="Gene3D" id="1.10.150.290">
    <property type="entry name" value="S-adenosyl-L-methionine-dependent methyltransferases"/>
    <property type="match status" value="1"/>
</dbReference>
<dbReference type="RefSeq" id="WP_030249838.1">
    <property type="nucleotide sequence ID" value="NZ_JBHEZZ010000006.1"/>
</dbReference>
<dbReference type="GO" id="GO:0032259">
    <property type="term" value="P:methylation"/>
    <property type="evidence" value="ECO:0007669"/>
    <property type="project" value="UniProtKB-KW"/>
</dbReference>
<dbReference type="Pfam" id="PF13649">
    <property type="entry name" value="Methyltransf_25"/>
    <property type="match status" value="1"/>
</dbReference>
<organism evidence="7 8">
    <name type="scientific">Streptacidiphilus cavernicola</name>
    <dbReference type="NCBI Taxonomy" id="3342716"/>
    <lineage>
        <taxon>Bacteria</taxon>
        <taxon>Bacillati</taxon>
        <taxon>Actinomycetota</taxon>
        <taxon>Actinomycetes</taxon>
        <taxon>Kitasatosporales</taxon>
        <taxon>Streptomycetaceae</taxon>
        <taxon>Streptacidiphilus</taxon>
    </lineage>
</organism>
<proteinExistence type="inferred from homology"/>
<dbReference type="HAMAP" id="MF_00560">
    <property type="entry name" value="Tran_acon_Me_trans"/>
    <property type="match status" value="1"/>
</dbReference>
<dbReference type="EC" id="2.1.1.144" evidence="5"/>
<comment type="caution">
    <text evidence="7">The sequence shown here is derived from an EMBL/GenBank/DDBJ whole genome shotgun (WGS) entry which is preliminary data.</text>
</comment>
<dbReference type="NCBIfam" id="NF010703">
    <property type="entry name" value="PRK14103.1"/>
    <property type="match status" value="1"/>
</dbReference>
<evidence type="ECO:0000256" key="4">
    <source>
        <dbReference type="ARBA" id="ARBA00022691"/>
    </source>
</evidence>
<keyword evidence="3 5" id="KW-0808">Transferase</keyword>
<evidence type="ECO:0000313" key="7">
    <source>
        <dbReference type="EMBL" id="MFC1402470.1"/>
    </source>
</evidence>
<comment type="catalytic activity">
    <reaction evidence="5">
        <text>trans-aconitate + S-adenosyl-L-methionine = (E)-3-(methoxycarbonyl)pent-2-enedioate + S-adenosyl-L-homocysteine</text>
        <dbReference type="Rhea" id="RHEA:14969"/>
        <dbReference type="ChEBI" id="CHEBI:15708"/>
        <dbReference type="ChEBI" id="CHEBI:57470"/>
        <dbReference type="ChEBI" id="CHEBI:57856"/>
        <dbReference type="ChEBI" id="CHEBI:59789"/>
        <dbReference type="EC" id="2.1.1.144"/>
    </reaction>
</comment>
<evidence type="ECO:0000256" key="2">
    <source>
        <dbReference type="ARBA" id="ARBA00022603"/>
    </source>
</evidence>
<dbReference type="Proteomes" id="UP001592528">
    <property type="component" value="Unassembled WGS sequence"/>
</dbReference>
<accession>A0ABV6ULY7</accession>
<keyword evidence="1 5" id="KW-0963">Cytoplasm</keyword>
<dbReference type="InterPro" id="IPR029063">
    <property type="entry name" value="SAM-dependent_MTases_sf"/>
</dbReference>
<dbReference type="SUPFAM" id="SSF53335">
    <property type="entry name" value="S-adenosyl-L-methionine-dependent methyltransferases"/>
    <property type="match status" value="1"/>
</dbReference>
<keyword evidence="4 5" id="KW-0949">S-adenosyl-L-methionine</keyword>
<evidence type="ECO:0000256" key="3">
    <source>
        <dbReference type="ARBA" id="ARBA00022679"/>
    </source>
</evidence>
<reference evidence="7 8" key="1">
    <citation type="submission" date="2024-09" db="EMBL/GenBank/DDBJ databases">
        <authorList>
            <person name="Lee S.D."/>
        </authorList>
    </citation>
    <scope>NUCLEOTIDE SEQUENCE [LARGE SCALE GENOMIC DNA]</scope>
    <source>
        <strain evidence="7 8">N1-5</strain>
    </source>
</reference>
<evidence type="ECO:0000256" key="1">
    <source>
        <dbReference type="ARBA" id="ARBA00022490"/>
    </source>
</evidence>
<dbReference type="GO" id="GO:0030798">
    <property type="term" value="F:trans-aconitate 2-methyltransferase activity"/>
    <property type="evidence" value="ECO:0007669"/>
    <property type="project" value="UniProtKB-EC"/>
</dbReference>
<gene>
    <name evidence="5" type="primary">tam</name>
    <name evidence="7" type="ORF">ACEZDJ_14370</name>
</gene>
<sequence length="262" mass="28545">MTGTATSTTWDPAQYLRHADHRSRPFHDLVDRVPGTPARIVDLGCGPGNTTATLTDRWPDAALTGIDHSPQMIEQARADHPGLAFRIGDITTWDPAEDGNPDLILSNAALQWVPGHADLLPRWTEALPAGGTLAFQIPGNFDAPTHTLLAELRGSARWNGRLAGTERPAVLEPADYLARLSALDCTVDAWETTYYQTLTGAHPVLDWMLGTGLRPALAALTDPAERADFLAEYGALLDRAYPATRHGTVLPYRRIFVIATRK</sequence>
<comment type="function">
    <text evidence="5">Catalyzes the S-adenosylmethionine monomethyl esterification of trans-aconitate.</text>
</comment>
<dbReference type="InterPro" id="IPR023506">
    <property type="entry name" value="Trans-aconitate_MeTrfase"/>
</dbReference>